<dbReference type="Proteomes" id="UP000270296">
    <property type="component" value="Unassembled WGS sequence"/>
</dbReference>
<keyword evidence="1" id="KW-0175">Coiled coil</keyword>
<name>A0A183IRT0_9BILA</name>
<sequence length="338" mass="38099">MILVNSEVGRQQEIAQNAAAESHALKKENEAVSQQLSVAVDEGMRLKMEVEKLTVQNEQLKAHVKKSFEEIRSLKCDLNGRPTEDDVIVLQKELVNTQKLMDLMTLQKTEEAEQFKAKHAELEQRLCDLPDLISCPKGADARQSASASQGPLSETMIQVWNLAEQLHSKVLHQSAQLSVINGKFQDLQKRMTENTEPEITTSDANWNALEQENASLTKEIQDLALKLKQKEKELKENQAESVITLRKLNAELSNLKVCFAKTNSEKATIESSLERVTRDFDALQKTYEISVQKENSLRDLLATHLGGSDFTNADDLKLSIEYLLQKKDVAESKLEEAR</sequence>
<keyword evidence="3" id="KW-1185">Reference proteome</keyword>
<dbReference type="AlphaFoldDB" id="A0A183IRT0"/>
<reference evidence="4" key="1">
    <citation type="submission" date="2016-06" db="UniProtKB">
        <authorList>
            <consortium name="WormBaseParasite"/>
        </authorList>
    </citation>
    <scope>IDENTIFICATION</scope>
</reference>
<dbReference type="WBParaSite" id="SBAD_0000657201-mRNA-1">
    <property type="protein sequence ID" value="SBAD_0000657201-mRNA-1"/>
    <property type="gene ID" value="SBAD_0000657201"/>
</dbReference>
<gene>
    <name evidence="2" type="ORF">SBAD_LOCUS6327</name>
</gene>
<reference evidence="2 3" key="2">
    <citation type="submission" date="2018-11" db="EMBL/GenBank/DDBJ databases">
        <authorList>
            <consortium name="Pathogen Informatics"/>
        </authorList>
    </citation>
    <scope>NUCLEOTIDE SEQUENCE [LARGE SCALE GENOMIC DNA]</scope>
</reference>
<accession>A0A183IRT0</accession>
<feature type="coiled-coil region" evidence="1">
    <location>
        <begin position="15"/>
        <end position="70"/>
    </location>
</feature>
<evidence type="ECO:0000313" key="3">
    <source>
        <dbReference type="Proteomes" id="UP000270296"/>
    </source>
</evidence>
<evidence type="ECO:0000313" key="4">
    <source>
        <dbReference type="WBParaSite" id="SBAD_0000657201-mRNA-1"/>
    </source>
</evidence>
<organism evidence="4">
    <name type="scientific">Soboliphyme baturini</name>
    <dbReference type="NCBI Taxonomy" id="241478"/>
    <lineage>
        <taxon>Eukaryota</taxon>
        <taxon>Metazoa</taxon>
        <taxon>Ecdysozoa</taxon>
        <taxon>Nematoda</taxon>
        <taxon>Enoplea</taxon>
        <taxon>Dorylaimia</taxon>
        <taxon>Dioctophymatida</taxon>
        <taxon>Dioctophymatoidea</taxon>
        <taxon>Soboliphymatidae</taxon>
        <taxon>Soboliphyme</taxon>
    </lineage>
</organism>
<evidence type="ECO:0000313" key="2">
    <source>
        <dbReference type="EMBL" id="VDP09760.1"/>
    </source>
</evidence>
<feature type="coiled-coil region" evidence="1">
    <location>
        <begin position="206"/>
        <end position="240"/>
    </location>
</feature>
<evidence type="ECO:0000256" key="1">
    <source>
        <dbReference type="SAM" id="Coils"/>
    </source>
</evidence>
<dbReference type="EMBL" id="UZAM01009657">
    <property type="protein sequence ID" value="VDP09760.1"/>
    <property type="molecule type" value="Genomic_DNA"/>
</dbReference>
<proteinExistence type="predicted"/>
<protein>
    <submittedName>
        <fullName evidence="4">GRIP domain-containing protein</fullName>
    </submittedName>
</protein>